<geneLocation type="plasmid" evidence="2 3">
    <name>p_unnamed1</name>
</geneLocation>
<dbReference type="InterPro" id="IPR036388">
    <property type="entry name" value="WH-like_DNA-bd_sf"/>
</dbReference>
<evidence type="ECO:0000313" key="3">
    <source>
        <dbReference type="Proteomes" id="UP001061862"/>
    </source>
</evidence>
<dbReference type="Proteomes" id="UP001061862">
    <property type="component" value="Plasmid p_unnamed1"/>
</dbReference>
<gene>
    <name evidence="2" type="ORF">N8A98_01190</name>
</gene>
<dbReference type="RefSeq" id="WP_262165850.1">
    <property type="nucleotide sequence ID" value="NZ_CP104964.1"/>
</dbReference>
<reference evidence="2 3" key="1">
    <citation type="submission" date="2022-09" db="EMBL/GenBank/DDBJ databases">
        <title>Interaction between co-microsymbionts with complementary sets of symbiotic genes in legume-rhizobium systems.</title>
        <authorList>
            <person name="Safronova V."/>
            <person name="Sazanova A."/>
            <person name="Afonin A."/>
            <person name="Chirak E."/>
        </authorList>
    </citation>
    <scope>NUCLEOTIDE SEQUENCE [LARGE SCALE GENOMIC DNA]</scope>
    <source>
        <strain evidence="2 3">A18/4-1</strain>
        <plasmid evidence="2 3">p_unnamed1</plasmid>
    </source>
</reference>
<feature type="domain" description="HTH luxR-type" evidence="1">
    <location>
        <begin position="291"/>
        <end position="356"/>
    </location>
</feature>
<dbReference type="Gene3D" id="1.10.10.10">
    <property type="entry name" value="Winged helix-like DNA-binding domain superfamily/Winged helix DNA-binding domain"/>
    <property type="match status" value="1"/>
</dbReference>
<dbReference type="InterPro" id="IPR016032">
    <property type="entry name" value="Sig_transdc_resp-reg_C-effctor"/>
</dbReference>
<dbReference type="InterPro" id="IPR000792">
    <property type="entry name" value="Tscrpt_reg_LuxR_C"/>
</dbReference>
<dbReference type="Pfam" id="PF00196">
    <property type="entry name" value="GerE"/>
    <property type="match status" value="1"/>
</dbReference>
<evidence type="ECO:0000259" key="1">
    <source>
        <dbReference type="PROSITE" id="PS50043"/>
    </source>
</evidence>
<protein>
    <submittedName>
        <fullName evidence="2">Helix-turn-helix transcriptional regulator</fullName>
    </submittedName>
</protein>
<keyword evidence="2" id="KW-0614">Plasmid</keyword>
<dbReference type="PROSITE" id="PS50043">
    <property type="entry name" value="HTH_LUXR_2"/>
    <property type="match status" value="1"/>
</dbReference>
<keyword evidence="3" id="KW-1185">Reference proteome</keyword>
<evidence type="ECO:0000313" key="2">
    <source>
        <dbReference type="EMBL" id="UXN68155.1"/>
    </source>
</evidence>
<name>A0ABY6C7R3_9HYPH</name>
<proteinExistence type="predicted"/>
<organism evidence="2 3">
    <name type="scientific">Devosia neptuniae</name>
    <dbReference type="NCBI Taxonomy" id="191302"/>
    <lineage>
        <taxon>Bacteria</taxon>
        <taxon>Pseudomonadati</taxon>
        <taxon>Pseudomonadota</taxon>
        <taxon>Alphaproteobacteria</taxon>
        <taxon>Hyphomicrobiales</taxon>
        <taxon>Devosiaceae</taxon>
        <taxon>Devosia</taxon>
    </lineage>
</organism>
<dbReference type="SMART" id="SM00421">
    <property type="entry name" value="HTH_LUXR"/>
    <property type="match status" value="1"/>
</dbReference>
<dbReference type="EMBL" id="CP104964">
    <property type="protein sequence ID" value="UXN68155.1"/>
    <property type="molecule type" value="Genomic_DNA"/>
</dbReference>
<accession>A0ABY6C7R3</accession>
<dbReference type="SUPFAM" id="SSF46894">
    <property type="entry name" value="C-terminal effector domain of the bipartite response regulators"/>
    <property type="match status" value="1"/>
</dbReference>
<sequence>MTVLDRIYEAAFVPELWAGVLEDIARASGANSGAMLIIDQKLPPLFAATPNVVDTLTEFAETPFWYENPPAHRLRKLQYSGFLERANFFYDHERNGDNPYHHNMEKIGADWQVGSVVDMADGEMALFTFERQSGLPDFGPQELALLDGLRPHLARAALMASRLKLERAEASVATMNALQIPACVIGDSGVVISANALFERLGDVLRPAAFGRLAARDRVIDRMLQAALAAPERPTAPQIRSFPIRLAENDRAVVIHVIPLHRASRDIFDRSAAVVAVTGYAVDSNLPSDTVLRGLFDLSAAEAGIAGDLSAGHTVKEIAARRGISVATARTHLAQIFRKTGTGQQGQLIALLKGISGYSGWT</sequence>